<organism evidence="5 6">
    <name type="scientific">Rhynchosporium agropyri</name>
    <dbReference type="NCBI Taxonomy" id="914238"/>
    <lineage>
        <taxon>Eukaryota</taxon>
        <taxon>Fungi</taxon>
        <taxon>Dikarya</taxon>
        <taxon>Ascomycota</taxon>
        <taxon>Pezizomycotina</taxon>
        <taxon>Leotiomycetes</taxon>
        <taxon>Helotiales</taxon>
        <taxon>Ploettnerulaceae</taxon>
        <taxon>Rhynchosporium</taxon>
    </lineage>
</organism>
<dbReference type="OrthoDB" id="5979581at2759"/>
<dbReference type="PROSITE" id="PS00108">
    <property type="entry name" value="PROTEIN_KINASE_ST"/>
    <property type="match status" value="1"/>
</dbReference>
<evidence type="ECO:0000256" key="2">
    <source>
        <dbReference type="ARBA" id="ARBA00022741"/>
    </source>
</evidence>
<dbReference type="InterPro" id="IPR008271">
    <property type="entry name" value="Ser/Thr_kinase_AS"/>
</dbReference>
<dbReference type="Gene3D" id="1.10.510.10">
    <property type="entry name" value="Transferase(Phosphotransferase) domain 1"/>
    <property type="match status" value="1"/>
</dbReference>
<dbReference type="InterPro" id="IPR000719">
    <property type="entry name" value="Prot_kinase_dom"/>
</dbReference>
<dbReference type="AlphaFoldDB" id="A0A1E1LIA7"/>
<protein>
    <submittedName>
        <fullName evidence="5">Related to serine/threonine protein kinase</fullName>
    </submittedName>
</protein>
<dbReference type="Proteomes" id="UP000178912">
    <property type="component" value="Unassembled WGS sequence"/>
</dbReference>
<gene>
    <name evidence="5" type="ORF">RAG0_14777</name>
</gene>
<sequence length="333" mass="38196">MASSFKVGQCIEGKVSTYVLSKQLHKDIWTAMYQTPLNDRFSSPLTLERSSKLGRVIIKSAPKHRLDNERDVLKHFHARPGIRQLLDETQDPPSLVLKYLDDNLLSASNSKRLEKSEIKFIAKRILEALQALHEDGYVHTDVKPDNILVNYSSQPRRFRDVELGDCGDACLVNPEDHLKLGENGHLIGAHMFRSPEAMLNLRWGTATDIWSFGTTLISLIWGSGWHIFKPDPKDAGPDDEAYPSHVLVKQIAFFGPFPLSYFDCLPNEDERWEFIGDATQYIIDHQKWKPFAKAEDKELAEEDRTFICKIMKLDPRDRPTAKELLQDPWLEDV</sequence>
<dbReference type="SUPFAM" id="SSF56112">
    <property type="entry name" value="Protein kinase-like (PK-like)"/>
    <property type="match status" value="1"/>
</dbReference>
<accession>A0A1E1LIA7</accession>
<dbReference type="InterPro" id="IPR050117">
    <property type="entry name" value="MAPK"/>
</dbReference>
<keyword evidence="1 5" id="KW-0723">Serine/threonine-protein kinase</keyword>
<name>A0A1E1LIA7_9HELO</name>
<keyword evidence="5" id="KW-0418">Kinase</keyword>
<reference evidence="6" key="1">
    <citation type="submission" date="2016-03" db="EMBL/GenBank/DDBJ databases">
        <authorList>
            <person name="Guldener U."/>
        </authorList>
    </citation>
    <scope>NUCLEOTIDE SEQUENCE [LARGE SCALE GENOMIC DNA]</scope>
    <source>
        <strain evidence="6">04CH-RAC-A.6.1</strain>
    </source>
</reference>
<feature type="domain" description="Protein kinase" evidence="4">
    <location>
        <begin position="1"/>
        <end position="330"/>
    </location>
</feature>
<evidence type="ECO:0000256" key="3">
    <source>
        <dbReference type="ARBA" id="ARBA00022840"/>
    </source>
</evidence>
<evidence type="ECO:0000256" key="1">
    <source>
        <dbReference type="ARBA" id="ARBA00022527"/>
    </source>
</evidence>
<evidence type="ECO:0000313" key="6">
    <source>
        <dbReference type="Proteomes" id="UP000178912"/>
    </source>
</evidence>
<dbReference type="InterPro" id="IPR011009">
    <property type="entry name" value="Kinase-like_dom_sf"/>
</dbReference>
<keyword evidence="5" id="KW-0808">Transferase</keyword>
<proteinExistence type="predicted"/>
<keyword evidence="6" id="KW-1185">Reference proteome</keyword>
<keyword evidence="3" id="KW-0067">ATP-binding</keyword>
<evidence type="ECO:0000313" key="5">
    <source>
        <dbReference type="EMBL" id="CZT10243.1"/>
    </source>
</evidence>
<dbReference type="EMBL" id="FJUX01000125">
    <property type="protein sequence ID" value="CZT10243.1"/>
    <property type="molecule type" value="Genomic_DNA"/>
</dbReference>
<keyword evidence="2" id="KW-0547">Nucleotide-binding</keyword>
<evidence type="ECO:0000259" key="4">
    <source>
        <dbReference type="PROSITE" id="PS50011"/>
    </source>
</evidence>
<dbReference type="SMART" id="SM00220">
    <property type="entry name" value="S_TKc"/>
    <property type="match status" value="1"/>
</dbReference>
<dbReference type="GO" id="GO:0005524">
    <property type="term" value="F:ATP binding"/>
    <property type="evidence" value="ECO:0007669"/>
    <property type="project" value="UniProtKB-KW"/>
</dbReference>
<dbReference type="GO" id="GO:0004674">
    <property type="term" value="F:protein serine/threonine kinase activity"/>
    <property type="evidence" value="ECO:0007669"/>
    <property type="project" value="UniProtKB-KW"/>
</dbReference>
<dbReference type="PANTHER" id="PTHR24055">
    <property type="entry name" value="MITOGEN-ACTIVATED PROTEIN KINASE"/>
    <property type="match status" value="1"/>
</dbReference>
<dbReference type="Pfam" id="PF00069">
    <property type="entry name" value="Pkinase"/>
    <property type="match status" value="1"/>
</dbReference>
<dbReference type="PROSITE" id="PS50011">
    <property type="entry name" value="PROTEIN_KINASE_DOM"/>
    <property type="match status" value="1"/>
</dbReference>